<reference evidence="5 6" key="1">
    <citation type="submission" date="2018-04" db="EMBL/GenBank/DDBJ databases">
        <title>Novel Campyloabacter and Helicobacter Species and Strains.</title>
        <authorList>
            <person name="Mannion A.J."/>
            <person name="Shen Z."/>
            <person name="Fox J.G."/>
        </authorList>
    </citation>
    <scope>NUCLEOTIDE SEQUENCE [LARGE SCALE GENOMIC DNA]</scope>
    <source>
        <strain evidence="5 6">MIT 99-5101</strain>
    </source>
</reference>
<dbReference type="GO" id="GO:0140098">
    <property type="term" value="F:catalytic activity, acting on RNA"/>
    <property type="evidence" value="ECO:0007669"/>
    <property type="project" value="UniProtKB-ARBA"/>
</dbReference>
<evidence type="ECO:0000256" key="2">
    <source>
        <dbReference type="ARBA" id="ARBA00031870"/>
    </source>
</evidence>
<protein>
    <recommendedName>
        <fullName evidence="2">RNA pseudouridylate synthase</fullName>
    </recommendedName>
    <alternativeName>
        <fullName evidence="3">RNA-uridine isomerase</fullName>
    </alternativeName>
</protein>
<feature type="domain" description="Pseudouridine synthase RsuA/RluA-like" evidence="4">
    <location>
        <begin position="80"/>
        <end position="255"/>
    </location>
</feature>
<dbReference type="PANTHER" id="PTHR21600">
    <property type="entry name" value="MITOCHONDRIAL RNA PSEUDOURIDINE SYNTHASE"/>
    <property type="match status" value="1"/>
</dbReference>
<dbReference type="GO" id="GO:0000455">
    <property type="term" value="P:enzyme-directed rRNA pseudouridine synthesis"/>
    <property type="evidence" value="ECO:0007669"/>
    <property type="project" value="TreeGrafter"/>
</dbReference>
<dbReference type="InterPro" id="IPR006224">
    <property type="entry name" value="PsdUridine_synth_RluA-like_CS"/>
</dbReference>
<name>A0A3D8IDL0_9HELI</name>
<dbReference type="SUPFAM" id="SSF55120">
    <property type="entry name" value="Pseudouridine synthase"/>
    <property type="match status" value="1"/>
</dbReference>
<comment type="caution">
    <text evidence="5">The sequence shown here is derived from an EMBL/GenBank/DDBJ whole genome shotgun (WGS) entry which is preliminary data.</text>
</comment>
<dbReference type="InterPro" id="IPR020103">
    <property type="entry name" value="PsdUridine_synth_cat_dom_sf"/>
</dbReference>
<dbReference type="CDD" id="cd02869">
    <property type="entry name" value="PseudoU_synth_RluA_like"/>
    <property type="match status" value="1"/>
</dbReference>
<dbReference type="PROSITE" id="PS01129">
    <property type="entry name" value="PSI_RLU"/>
    <property type="match status" value="1"/>
</dbReference>
<evidence type="ECO:0000256" key="1">
    <source>
        <dbReference type="ARBA" id="ARBA00010876"/>
    </source>
</evidence>
<evidence type="ECO:0000259" key="4">
    <source>
        <dbReference type="Pfam" id="PF00849"/>
    </source>
</evidence>
<dbReference type="EMBL" id="NXLS01000003">
    <property type="protein sequence ID" value="RDU63277.1"/>
    <property type="molecule type" value="Genomic_DNA"/>
</dbReference>
<organism evidence="5 6">
    <name type="scientific">Helicobacter ganmani</name>
    <dbReference type="NCBI Taxonomy" id="60246"/>
    <lineage>
        <taxon>Bacteria</taxon>
        <taxon>Pseudomonadati</taxon>
        <taxon>Campylobacterota</taxon>
        <taxon>Epsilonproteobacteria</taxon>
        <taxon>Campylobacterales</taxon>
        <taxon>Helicobacteraceae</taxon>
        <taxon>Helicobacter</taxon>
    </lineage>
</organism>
<evidence type="ECO:0000256" key="3">
    <source>
        <dbReference type="ARBA" id="ARBA00033164"/>
    </source>
</evidence>
<dbReference type="Pfam" id="PF00849">
    <property type="entry name" value="PseudoU_synth_2"/>
    <property type="match status" value="1"/>
</dbReference>
<dbReference type="PANTHER" id="PTHR21600:SF87">
    <property type="entry name" value="RNA PSEUDOURIDYLATE SYNTHASE DOMAIN-CONTAINING PROTEIN 1"/>
    <property type="match status" value="1"/>
</dbReference>
<sequence length="342" mass="38988">MPFVLKEFPIPKPMKAHQFLMQCLHLNMAQSQRYINKGKVIYEGKPLKNNEKAKILEKSVCILIFEADSVGLKPLYENEHFALFEKPAKMLIHPKGRFAHHSFVDEVRSLYGEEASLVHRIDKETSGLVLVGKHSRSITKLGAMFANHHITKEYLALVRGDLSKSNWRGRDFCLSLPLATQPKGGDLCVRSKFLGQSEAESLSFREAKSEFEMLGVLDFCLQKSFGGDSNLQTVPCTLLKVRPKSGRTHQIRLHLYALGFPILGDPLYGALDVHSREYLDAEFIPAKSQNLSRDSLYGLSNRRREIYFGATRLMLHAYHLKFNFEGKTYDFQSSKTFEIPFS</sequence>
<keyword evidence="6" id="KW-1185">Reference proteome</keyword>
<dbReference type="Proteomes" id="UP000256650">
    <property type="component" value="Unassembled WGS sequence"/>
</dbReference>
<dbReference type="Gene3D" id="3.30.2350.10">
    <property type="entry name" value="Pseudouridine synthase"/>
    <property type="match status" value="1"/>
</dbReference>
<gene>
    <name evidence="5" type="ORF">CQA43_03870</name>
</gene>
<proteinExistence type="inferred from homology"/>
<dbReference type="InterPro" id="IPR050188">
    <property type="entry name" value="RluA_PseudoU_synthase"/>
</dbReference>
<evidence type="ECO:0000313" key="5">
    <source>
        <dbReference type="EMBL" id="RDU63277.1"/>
    </source>
</evidence>
<dbReference type="GO" id="GO:0003723">
    <property type="term" value="F:RNA binding"/>
    <property type="evidence" value="ECO:0007669"/>
    <property type="project" value="InterPro"/>
</dbReference>
<evidence type="ECO:0000313" key="6">
    <source>
        <dbReference type="Proteomes" id="UP000256650"/>
    </source>
</evidence>
<dbReference type="GeneID" id="82535420"/>
<dbReference type="AlphaFoldDB" id="A0A3D8IDL0"/>
<dbReference type="OrthoDB" id="128480at2"/>
<dbReference type="InterPro" id="IPR006145">
    <property type="entry name" value="PsdUridine_synth_RsuA/RluA"/>
</dbReference>
<comment type="similarity">
    <text evidence="1">Belongs to the pseudouridine synthase RluA family.</text>
</comment>
<accession>A0A3D8IDL0</accession>
<dbReference type="GO" id="GO:0009982">
    <property type="term" value="F:pseudouridine synthase activity"/>
    <property type="evidence" value="ECO:0007669"/>
    <property type="project" value="InterPro"/>
</dbReference>
<dbReference type="RefSeq" id="WP_115551306.1">
    <property type="nucleotide sequence ID" value="NZ_CAONBV010000006.1"/>
</dbReference>